<dbReference type="EMBL" id="MU251564">
    <property type="protein sequence ID" value="KAG9232137.1"/>
    <property type="molecule type" value="Genomic_DNA"/>
</dbReference>
<evidence type="ECO:0000256" key="2">
    <source>
        <dbReference type="ARBA" id="ARBA00008782"/>
    </source>
</evidence>
<evidence type="ECO:0000256" key="7">
    <source>
        <dbReference type="ARBA" id="ARBA00023242"/>
    </source>
</evidence>
<dbReference type="InterPro" id="IPR014801">
    <property type="entry name" value="Mediator_Med5_fun"/>
</dbReference>
<dbReference type="GO" id="GO:0016592">
    <property type="term" value="C:mediator complex"/>
    <property type="evidence" value="ECO:0007669"/>
    <property type="project" value="InterPro"/>
</dbReference>
<dbReference type="Proteomes" id="UP000824998">
    <property type="component" value="Unassembled WGS sequence"/>
</dbReference>
<dbReference type="Pfam" id="PF08689">
    <property type="entry name" value="Med5"/>
    <property type="match status" value="1"/>
</dbReference>
<dbReference type="GO" id="GO:0006357">
    <property type="term" value="P:regulation of transcription by RNA polymerase II"/>
    <property type="evidence" value="ECO:0007669"/>
    <property type="project" value="InterPro"/>
</dbReference>
<evidence type="ECO:0000256" key="5">
    <source>
        <dbReference type="ARBA" id="ARBA00023159"/>
    </source>
</evidence>
<keyword evidence="12" id="KW-1185">Reference proteome</keyword>
<keyword evidence="7 9" id="KW-0539">Nucleus</keyword>
<reference evidence="11" key="1">
    <citation type="journal article" date="2021" name="IMA Fungus">
        <title>Genomic characterization of three marine fungi, including Emericellopsis atlantica sp. nov. with signatures of a generalist lifestyle and marine biomass degradation.</title>
        <authorList>
            <person name="Hagestad O.C."/>
            <person name="Hou L."/>
            <person name="Andersen J.H."/>
            <person name="Hansen E.H."/>
            <person name="Altermark B."/>
            <person name="Li C."/>
            <person name="Kuhnert E."/>
            <person name="Cox R.J."/>
            <person name="Crous P.W."/>
            <person name="Spatafora J.W."/>
            <person name="Lail K."/>
            <person name="Amirebrahimi M."/>
            <person name="Lipzen A."/>
            <person name="Pangilinan J."/>
            <person name="Andreopoulos W."/>
            <person name="Hayes R.D."/>
            <person name="Ng V."/>
            <person name="Grigoriev I.V."/>
            <person name="Jackson S.A."/>
            <person name="Sutton T.D.S."/>
            <person name="Dobson A.D.W."/>
            <person name="Rama T."/>
        </authorList>
    </citation>
    <scope>NUCLEOTIDE SEQUENCE</scope>
    <source>
        <strain evidence="11">TRa018bII</strain>
    </source>
</reference>
<feature type="region of interest" description="Disordered" evidence="10">
    <location>
        <begin position="114"/>
        <end position="135"/>
    </location>
</feature>
<keyword evidence="4 9" id="KW-0805">Transcription regulation</keyword>
<organism evidence="11 12">
    <name type="scientific">Amylocarpus encephaloides</name>
    <dbReference type="NCBI Taxonomy" id="45428"/>
    <lineage>
        <taxon>Eukaryota</taxon>
        <taxon>Fungi</taxon>
        <taxon>Dikarya</taxon>
        <taxon>Ascomycota</taxon>
        <taxon>Pezizomycotina</taxon>
        <taxon>Leotiomycetes</taxon>
        <taxon>Helotiales</taxon>
        <taxon>Helotiales incertae sedis</taxon>
        <taxon>Amylocarpus</taxon>
    </lineage>
</organism>
<keyword evidence="5 9" id="KW-0010">Activator</keyword>
<comment type="similarity">
    <text evidence="2 9">Belongs to the Mediator complex subunit 5 family.</text>
</comment>
<dbReference type="PANTHER" id="PTHR35784">
    <property type="entry name" value="MEDIATOR OF RNA POLYMERASE II TRANSCRIPTION SUBUNIT 5"/>
    <property type="match status" value="1"/>
</dbReference>
<keyword evidence="6 9" id="KW-0804">Transcription</keyword>
<evidence type="ECO:0000313" key="11">
    <source>
        <dbReference type="EMBL" id="KAG9232137.1"/>
    </source>
</evidence>
<proteinExistence type="inferred from homology"/>
<dbReference type="AlphaFoldDB" id="A0A9P8C3H7"/>
<sequence>MTGTTSPAAAWQHFLHRSLVSRLEPEKFEQYVQILEPNHGLEGEVIADIFLSPRGLESGKADSNTAEDASIVAVAPDPRIPRYVQILLGVGYVSLPNILRALLRYSAAVTSSDTAGTLNGGGEPDGKHVHGTTRPPTRWANSFAIDEALFYRLAKSITSGTAPKDLQEAGELILVLIRWMEVALAAYHAAQAMLELGAGHMEDINSQIAALGTLAIAAVENPHVVDVISKGRVPQGKGKELSKVLANFVPTLLSSNAQIAARLELFRTQTLFALEPVDKGEVSANKEIEEILDDAAMEALGIENIVVVDLPVVNCRAGLYVYLNALLVGRPLVDDAAIFAYLHNRYQGDNESTITDLILASFDILADATSRNERPSTTTLFRSFLINKIPLLLSTLSTTLFPPLTSEYCITGALNRVDTNAFPTLSNMFDESTSNNMFSDSVRQDFCFACCLHGLIEESSIETLLGDVPMQSLPAGGRYQKQDLVQQCMSDPQRAEGLIEELEGMDGNVGAASQAITEVIIRLCAGKETMTLKTLCSLLSRKSSSLDIILLFNNVTTLLQPLCDLLDSWQYDEDQGEYQPVYEEFGSILLLVLSFTHRYGLSNTDLGIRAADSFVARLLNQYGSRAMVDEDLTDQQKSHLDGWIHGLFDNESGGLGDELMSSCPPQDFYLLIPTLFHHILLALATKNLSEEGLKGGLEYLVDTFLLPSLIPGITWLSTHLWESRGDADSVLLILSTLMTTPTSSDASQMLLSILNIIAKSLEHSLRWLQHTEPQRQNIDPLSRPLRPLLNWERHAASEHTELEAWTANGFANALRGTIQGLVAWAGNHEDGNPSNYTHRQFLVGVKMLGARRVLSIVIDEVKAGSETHNASIILDVATALICAPDPSSSPSSRPLDLMNDHALPPQPRRLTLRDSLKLEASGMGKIHKTDPFHAENVIRLFRKVEAQSVLPIPVDPSTSLDHAMGALGDGDLAGALEAAGVGETGLGDMSAGGIRGGSMDLGDLGGGSMRGSMDLGGGLDLGGGRDDDFGGGLGGFGFGGEGLGDGMGGF</sequence>
<dbReference type="OrthoDB" id="5322661at2759"/>
<comment type="subunit">
    <text evidence="9">Component of the Mediator complex.</text>
</comment>
<evidence type="ECO:0000313" key="12">
    <source>
        <dbReference type="Proteomes" id="UP000824998"/>
    </source>
</evidence>
<evidence type="ECO:0000256" key="10">
    <source>
        <dbReference type="SAM" id="MobiDB-lite"/>
    </source>
</evidence>
<evidence type="ECO:0000256" key="9">
    <source>
        <dbReference type="RuleBase" id="RU364142"/>
    </source>
</evidence>
<protein>
    <recommendedName>
        <fullName evidence="3 9">Mediator of RNA polymerase II transcription subunit 5</fullName>
    </recommendedName>
    <alternativeName>
        <fullName evidence="8 9">Mediator complex subunit 5</fullName>
    </alternativeName>
</protein>
<comment type="subcellular location">
    <subcellularLocation>
        <location evidence="1 9">Nucleus</location>
    </subcellularLocation>
</comment>
<gene>
    <name evidence="9" type="primary">MED5</name>
    <name evidence="11" type="ORF">BJ875DRAFT_381407</name>
</gene>
<dbReference type="PANTHER" id="PTHR35784:SF1">
    <property type="entry name" value="MEDIATOR OF RNA POLYMERASE II TRANSCRIPTION SUBUNIT 5"/>
    <property type="match status" value="1"/>
</dbReference>
<evidence type="ECO:0000256" key="3">
    <source>
        <dbReference type="ARBA" id="ARBA00020628"/>
    </source>
</evidence>
<evidence type="ECO:0000256" key="6">
    <source>
        <dbReference type="ARBA" id="ARBA00023163"/>
    </source>
</evidence>
<name>A0A9P8C3H7_9HELO</name>
<evidence type="ECO:0000256" key="8">
    <source>
        <dbReference type="ARBA" id="ARBA00031256"/>
    </source>
</evidence>
<dbReference type="GO" id="GO:0003712">
    <property type="term" value="F:transcription coregulator activity"/>
    <property type="evidence" value="ECO:0007669"/>
    <property type="project" value="InterPro"/>
</dbReference>
<comment type="function">
    <text evidence="9">Component of the Mediator complex, a coactivator involved in the regulated transcription of nearly all RNA polymerase II-dependent genes. Mediator functions as a bridge to convey information from gene-specific regulatory proteins to the basal RNA polymerase II transcription machinery. Mediator is recruited to promoters by direct interactions with regulatory proteins and serves as a scaffold for the assembly of a functional preinitiation complex with RNA polymerase II and the general transcription factors.</text>
</comment>
<evidence type="ECO:0000256" key="1">
    <source>
        <dbReference type="ARBA" id="ARBA00004123"/>
    </source>
</evidence>
<comment type="caution">
    <text evidence="11">The sequence shown here is derived from an EMBL/GenBank/DDBJ whole genome shotgun (WGS) entry which is preliminary data.</text>
</comment>
<accession>A0A9P8C3H7</accession>
<evidence type="ECO:0000256" key="4">
    <source>
        <dbReference type="ARBA" id="ARBA00023015"/>
    </source>
</evidence>